<evidence type="ECO:0000313" key="2">
    <source>
        <dbReference type="Proteomes" id="UP000799779"/>
    </source>
</evidence>
<sequence length="186" mass="21091">MGRFSRKRAKKEAHTKLGKARPLETFFSSYTDFAFNPEAPSRLEFRRLSKEQGWKRGDAVGEAAWQDFRSALVLEFNARFGTELKDLLTWQTLCAIVGIEEVNKIADCEACEKLLKSRLFNLVDVIDTHRRSKGEVVQTFASAEALKEHTKKTAAFFPHYHVAAGSLLKRVLRKPPSMESLNTTNG</sequence>
<name>A0A6A5W4Y2_9PLEO</name>
<dbReference type="OrthoDB" id="6105938at2759"/>
<protein>
    <submittedName>
        <fullName evidence="1">Uncharacterized protein</fullName>
    </submittedName>
</protein>
<evidence type="ECO:0000313" key="1">
    <source>
        <dbReference type="EMBL" id="KAF1992676.1"/>
    </source>
</evidence>
<dbReference type="Proteomes" id="UP000799779">
    <property type="component" value="Unassembled WGS sequence"/>
</dbReference>
<gene>
    <name evidence="1" type="ORF">P154DRAFT_625930</name>
</gene>
<organism evidence="1 2">
    <name type="scientific">Amniculicola lignicola CBS 123094</name>
    <dbReference type="NCBI Taxonomy" id="1392246"/>
    <lineage>
        <taxon>Eukaryota</taxon>
        <taxon>Fungi</taxon>
        <taxon>Dikarya</taxon>
        <taxon>Ascomycota</taxon>
        <taxon>Pezizomycotina</taxon>
        <taxon>Dothideomycetes</taxon>
        <taxon>Pleosporomycetidae</taxon>
        <taxon>Pleosporales</taxon>
        <taxon>Amniculicolaceae</taxon>
        <taxon>Amniculicola</taxon>
    </lineage>
</organism>
<dbReference type="AlphaFoldDB" id="A0A6A5W4Y2"/>
<dbReference type="EMBL" id="ML977888">
    <property type="protein sequence ID" value="KAF1992676.1"/>
    <property type="molecule type" value="Genomic_DNA"/>
</dbReference>
<reference evidence="1" key="1">
    <citation type="journal article" date="2020" name="Stud. Mycol.">
        <title>101 Dothideomycetes genomes: a test case for predicting lifestyles and emergence of pathogens.</title>
        <authorList>
            <person name="Haridas S."/>
            <person name="Albert R."/>
            <person name="Binder M."/>
            <person name="Bloem J."/>
            <person name="Labutti K."/>
            <person name="Salamov A."/>
            <person name="Andreopoulos B."/>
            <person name="Baker S."/>
            <person name="Barry K."/>
            <person name="Bills G."/>
            <person name="Bluhm B."/>
            <person name="Cannon C."/>
            <person name="Castanera R."/>
            <person name="Culley D."/>
            <person name="Daum C."/>
            <person name="Ezra D."/>
            <person name="Gonzalez J."/>
            <person name="Henrissat B."/>
            <person name="Kuo A."/>
            <person name="Liang C."/>
            <person name="Lipzen A."/>
            <person name="Lutzoni F."/>
            <person name="Magnuson J."/>
            <person name="Mondo S."/>
            <person name="Nolan M."/>
            <person name="Ohm R."/>
            <person name="Pangilinan J."/>
            <person name="Park H.-J."/>
            <person name="Ramirez L."/>
            <person name="Alfaro M."/>
            <person name="Sun H."/>
            <person name="Tritt A."/>
            <person name="Yoshinaga Y."/>
            <person name="Zwiers L.-H."/>
            <person name="Turgeon B."/>
            <person name="Goodwin S."/>
            <person name="Spatafora J."/>
            <person name="Crous P."/>
            <person name="Grigoriev I."/>
        </authorList>
    </citation>
    <scope>NUCLEOTIDE SEQUENCE</scope>
    <source>
        <strain evidence="1">CBS 123094</strain>
    </source>
</reference>
<proteinExistence type="predicted"/>
<dbReference type="PANTHER" id="PTHR38846">
    <property type="entry name" value="C3H1-TYPE DOMAIN-CONTAINING PROTEIN"/>
    <property type="match status" value="1"/>
</dbReference>
<dbReference type="PANTHER" id="PTHR38846:SF1">
    <property type="entry name" value="C3H1-TYPE DOMAIN-CONTAINING PROTEIN"/>
    <property type="match status" value="1"/>
</dbReference>
<accession>A0A6A5W4Y2</accession>
<keyword evidence="2" id="KW-1185">Reference proteome</keyword>